<feature type="transmembrane region" description="Helical" evidence="7">
    <location>
        <begin position="66"/>
        <end position="90"/>
    </location>
</feature>
<evidence type="ECO:0000256" key="5">
    <source>
        <dbReference type="ARBA" id="ARBA00022989"/>
    </source>
</evidence>
<evidence type="ECO:0000313" key="11">
    <source>
        <dbReference type="Proteomes" id="UP000748308"/>
    </source>
</evidence>
<reference evidence="10" key="1">
    <citation type="submission" date="2019-03" db="EMBL/GenBank/DDBJ databases">
        <title>Lake Tanganyika Metagenome-Assembled Genomes (MAGs).</title>
        <authorList>
            <person name="Tran P."/>
        </authorList>
    </citation>
    <scope>NUCLEOTIDE SEQUENCE</scope>
    <source>
        <strain evidence="10">M_DeepCast_400m_m2_100</strain>
    </source>
</reference>
<dbReference type="PROSITE" id="PS01348">
    <property type="entry name" value="MRAY_2"/>
    <property type="match status" value="1"/>
</dbReference>
<keyword evidence="4 7" id="KW-0812">Transmembrane</keyword>
<comment type="catalytic activity">
    <reaction evidence="7">
        <text>UDP-N-acetyl-alpha-D-muramoyl-L-alanyl-gamma-D-glutamyl-meso-2,6-diaminopimeloyl-D-alanyl-D-alanine + di-trans,octa-cis-undecaprenyl phosphate = di-trans,octa-cis-undecaprenyl diphospho-N-acetyl-alpha-D-muramoyl-L-alanyl-D-glutamyl-meso-2,6-diaminopimeloyl-D-alanyl-D-alanine + UMP</text>
        <dbReference type="Rhea" id="RHEA:28386"/>
        <dbReference type="ChEBI" id="CHEBI:57865"/>
        <dbReference type="ChEBI" id="CHEBI:60392"/>
        <dbReference type="ChEBI" id="CHEBI:61386"/>
        <dbReference type="ChEBI" id="CHEBI:61387"/>
        <dbReference type="EC" id="2.7.8.13"/>
    </reaction>
</comment>
<evidence type="ECO:0000256" key="9">
    <source>
        <dbReference type="PIRSR" id="PIRSR600715-1"/>
    </source>
</evidence>
<feature type="transmembrane region" description="Helical" evidence="7">
    <location>
        <begin position="96"/>
        <end position="114"/>
    </location>
</feature>
<dbReference type="Pfam" id="PF00953">
    <property type="entry name" value="Glycos_transf_4"/>
    <property type="match status" value="1"/>
</dbReference>
<comment type="pathway">
    <text evidence="7">Cell wall biogenesis; peptidoglycan biosynthesis.</text>
</comment>
<feature type="binding site" evidence="9">
    <location>
        <position position="268"/>
    </location>
    <ligand>
        <name>Mg(2+)</name>
        <dbReference type="ChEBI" id="CHEBI:18420"/>
    </ligand>
</feature>
<dbReference type="PROSITE" id="PS01347">
    <property type="entry name" value="MRAY_1"/>
    <property type="match status" value="1"/>
</dbReference>
<dbReference type="InterPro" id="IPR003524">
    <property type="entry name" value="PNAcMuramoyl-5peptid_Trfase"/>
</dbReference>
<dbReference type="PANTHER" id="PTHR22926:SF5">
    <property type="entry name" value="PHOSPHO-N-ACETYLMURAMOYL-PENTAPEPTIDE-TRANSFERASE HOMOLOG"/>
    <property type="match status" value="1"/>
</dbReference>
<accession>A0A938BPU5</accession>
<keyword evidence="7" id="KW-0132">Cell division</keyword>
<feature type="transmembrane region" description="Helical" evidence="7">
    <location>
        <begin position="201"/>
        <end position="220"/>
    </location>
</feature>
<dbReference type="InterPro" id="IPR018480">
    <property type="entry name" value="PNAcMuramoyl-5peptid_Trfase_CS"/>
</dbReference>
<dbReference type="NCBIfam" id="TIGR00445">
    <property type="entry name" value="mraY"/>
    <property type="match status" value="1"/>
</dbReference>
<dbReference type="GO" id="GO:0009252">
    <property type="term" value="P:peptidoglycan biosynthetic process"/>
    <property type="evidence" value="ECO:0007669"/>
    <property type="project" value="UniProtKB-UniRule"/>
</dbReference>
<dbReference type="GO" id="GO:0008963">
    <property type="term" value="F:phospho-N-acetylmuramoyl-pentapeptide-transferase activity"/>
    <property type="evidence" value="ECO:0007669"/>
    <property type="project" value="UniProtKB-UniRule"/>
</dbReference>
<keyword evidence="7 9" id="KW-0479">Metal-binding</keyword>
<feature type="transmembrane region" description="Helical" evidence="7">
    <location>
        <begin position="291"/>
        <end position="312"/>
    </location>
</feature>
<dbReference type="GO" id="GO:0046872">
    <property type="term" value="F:metal ion binding"/>
    <property type="evidence" value="ECO:0007669"/>
    <property type="project" value="UniProtKB-KW"/>
</dbReference>
<comment type="cofactor">
    <cofactor evidence="7 9">
        <name>Mg(2+)</name>
        <dbReference type="ChEBI" id="CHEBI:18420"/>
    </cofactor>
</comment>
<name>A0A938BPU5_UNCEI</name>
<dbReference type="GO" id="GO:0071555">
    <property type="term" value="P:cell wall organization"/>
    <property type="evidence" value="ECO:0007669"/>
    <property type="project" value="UniProtKB-KW"/>
</dbReference>
<dbReference type="GO" id="GO:0008360">
    <property type="term" value="P:regulation of cell shape"/>
    <property type="evidence" value="ECO:0007669"/>
    <property type="project" value="UniProtKB-KW"/>
</dbReference>
<comment type="subcellular location">
    <subcellularLocation>
        <location evidence="7">Cell membrane</location>
        <topology evidence="7">Multi-pass membrane protein</topology>
    </subcellularLocation>
    <subcellularLocation>
        <location evidence="1">Membrane</location>
        <topology evidence="1">Multi-pass membrane protein</topology>
    </subcellularLocation>
</comment>
<dbReference type="Proteomes" id="UP000748308">
    <property type="component" value="Unassembled WGS sequence"/>
</dbReference>
<keyword evidence="7" id="KW-0961">Cell wall biogenesis/degradation</keyword>
<keyword evidence="7" id="KW-0133">Cell shape</keyword>
<evidence type="ECO:0000256" key="6">
    <source>
        <dbReference type="ARBA" id="ARBA00023136"/>
    </source>
</evidence>
<feature type="transmembrane region" description="Helical" evidence="7">
    <location>
        <begin position="174"/>
        <end position="194"/>
    </location>
</feature>
<evidence type="ECO:0000256" key="3">
    <source>
        <dbReference type="ARBA" id="ARBA00022679"/>
    </source>
</evidence>
<evidence type="ECO:0000256" key="2">
    <source>
        <dbReference type="ARBA" id="ARBA00005583"/>
    </source>
</evidence>
<feature type="transmembrane region" description="Helical" evidence="7">
    <location>
        <begin position="264"/>
        <end position="285"/>
    </location>
</feature>
<evidence type="ECO:0000256" key="8">
    <source>
        <dbReference type="NCBIfam" id="TIGR00445"/>
    </source>
</evidence>
<evidence type="ECO:0000313" key="10">
    <source>
        <dbReference type="EMBL" id="MBM3316590.1"/>
    </source>
</evidence>
<feature type="transmembrane region" description="Helical" evidence="7">
    <location>
        <begin position="26"/>
        <end position="45"/>
    </location>
</feature>
<keyword evidence="7" id="KW-1003">Cell membrane</keyword>
<feature type="binding site" evidence="9">
    <location>
        <position position="193"/>
    </location>
    <ligand>
        <name>Mg(2+)</name>
        <dbReference type="ChEBI" id="CHEBI:18420"/>
    </ligand>
</feature>
<evidence type="ECO:0000256" key="1">
    <source>
        <dbReference type="ARBA" id="ARBA00004141"/>
    </source>
</evidence>
<keyword evidence="7 9" id="KW-0460">Magnesium</keyword>
<protein>
    <recommendedName>
        <fullName evidence="7 8">Phospho-N-acetylmuramoyl-pentapeptide-transferase</fullName>
        <ecNumber evidence="7 8">2.7.8.13</ecNumber>
    </recommendedName>
    <alternativeName>
        <fullName evidence="7">UDP-MurNAc-pentapeptide phosphotransferase</fullName>
    </alternativeName>
</protein>
<keyword evidence="7" id="KW-0573">Peptidoglycan synthesis</keyword>
<sequence>MLYYLLVPLSEHFHALNVFRYITFRSAYAAVTALLLCFLLGPWMIRRLRRMRVGQLVRRDGPQSHLAKEGTPTMGGLLILAAIVFPTLLWADVKNVQVQLVLATTLILGALGFLDDYLHVVRGRARGLLGRYKLLVQFAAGLAVGTVIVMSGLYGDLTARTAVPFLKDTFINLGLLYVPFVALVVTGASNAVNLSDGLDGLAVGMVLPAAMAFGGLAYVSGHARFSQYLNIPFLQGAGELTVFCAAFLGAGLGFLWFNAHPAQVFMGDTGSLSLGGALGMVAVLIKRELLLVIVGGLFVAEVLSVVAQVVAYKFWGRRVLRMAPLHHHFELGQMPETKVVIRFWIISILLALLTLSTIKLQ</sequence>
<feature type="transmembrane region" description="Helical" evidence="7">
    <location>
        <begin position="134"/>
        <end position="154"/>
    </location>
</feature>
<keyword evidence="5 7" id="KW-1133">Transmembrane helix</keyword>
<dbReference type="GO" id="GO:0051301">
    <property type="term" value="P:cell division"/>
    <property type="evidence" value="ECO:0007669"/>
    <property type="project" value="UniProtKB-KW"/>
</dbReference>
<comment type="similarity">
    <text evidence="2 7">Belongs to the glycosyltransferase 4 family. MraY subfamily.</text>
</comment>
<comment type="function">
    <text evidence="7">Catalyzes the initial step of the lipid cycle reactions in the biosynthesis of the cell wall peptidoglycan: transfers peptidoglycan precursor phospho-MurNAc-pentapeptide from UDP-MurNAc-pentapeptide onto the lipid carrier undecaprenyl phosphate, yielding undecaprenyl-pyrophosphoryl-MurNAc-pentapeptide, known as lipid I.</text>
</comment>
<feature type="transmembrane region" description="Helical" evidence="7">
    <location>
        <begin position="339"/>
        <end position="358"/>
    </location>
</feature>
<dbReference type="InterPro" id="IPR000715">
    <property type="entry name" value="Glycosyl_transferase_4"/>
</dbReference>
<evidence type="ECO:0000256" key="7">
    <source>
        <dbReference type="HAMAP-Rule" id="MF_00038"/>
    </source>
</evidence>
<organism evidence="10 11">
    <name type="scientific">Eiseniibacteriota bacterium</name>
    <dbReference type="NCBI Taxonomy" id="2212470"/>
    <lineage>
        <taxon>Bacteria</taxon>
        <taxon>Candidatus Eiseniibacteriota</taxon>
    </lineage>
</organism>
<dbReference type="HAMAP" id="MF_00038">
    <property type="entry name" value="MraY"/>
    <property type="match status" value="1"/>
</dbReference>
<dbReference type="EMBL" id="VGIY01000024">
    <property type="protein sequence ID" value="MBM3316590.1"/>
    <property type="molecule type" value="Genomic_DNA"/>
</dbReference>
<dbReference type="CDD" id="cd06852">
    <property type="entry name" value="GT_MraY"/>
    <property type="match status" value="1"/>
</dbReference>
<proteinExistence type="inferred from homology"/>
<feature type="transmembrane region" description="Helical" evidence="7">
    <location>
        <begin position="240"/>
        <end position="257"/>
    </location>
</feature>
<dbReference type="Pfam" id="PF10555">
    <property type="entry name" value="MraY_sig1"/>
    <property type="match status" value="1"/>
</dbReference>
<comment type="caution">
    <text evidence="10">The sequence shown here is derived from an EMBL/GenBank/DDBJ whole genome shotgun (WGS) entry which is preliminary data.</text>
</comment>
<keyword evidence="6 7" id="KW-0472">Membrane</keyword>
<keyword evidence="3 7" id="KW-0808">Transferase</keyword>
<gene>
    <name evidence="7" type="primary">mraY</name>
    <name evidence="10" type="ORF">FJY75_01930</name>
</gene>
<dbReference type="EC" id="2.7.8.13" evidence="7 8"/>
<dbReference type="AlphaFoldDB" id="A0A938BPU5"/>
<dbReference type="PANTHER" id="PTHR22926">
    <property type="entry name" value="PHOSPHO-N-ACETYLMURAMOYL-PENTAPEPTIDE-TRANSFERASE"/>
    <property type="match status" value="1"/>
</dbReference>
<keyword evidence="7" id="KW-0131">Cell cycle</keyword>
<dbReference type="GO" id="GO:0005886">
    <property type="term" value="C:plasma membrane"/>
    <property type="evidence" value="ECO:0007669"/>
    <property type="project" value="UniProtKB-SubCell"/>
</dbReference>
<evidence type="ECO:0000256" key="4">
    <source>
        <dbReference type="ARBA" id="ARBA00022692"/>
    </source>
</evidence>